<dbReference type="InterPro" id="IPR011009">
    <property type="entry name" value="Kinase-like_dom_sf"/>
</dbReference>
<comment type="catalytic activity">
    <reaction evidence="8">
        <text>L-seryl-[protein] + ATP = O-phospho-L-seryl-[protein] + ADP + H(+)</text>
        <dbReference type="Rhea" id="RHEA:17989"/>
        <dbReference type="Rhea" id="RHEA-COMP:9863"/>
        <dbReference type="Rhea" id="RHEA-COMP:11604"/>
        <dbReference type="ChEBI" id="CHEBI:15378"/>
        <dbReference type="ChEBI" id="CHEBI:29999"/>
        <dbReference type="ChEBI" id="CHEBI:30616"/>
        <dbReference type="ChEBI" id="CHEBI:83421"/>
        <dbReference type="ChEBI" id="CHEBI:456216"/>
        <dbReference type="EC" id="2.7.11.1"/>
    </reaction>
</comment>
<dbReference type="PROSITE" id="PS50011">
    <property type="entry name" value="PROTEIN_KINASE_DOM"/>
    <property type="match status" value="1"/>
</dbReference>
<reference evidence="10" key="1">
    <citation type="journal article" date="2020" name="J. Eukaryot. Microbiol.">
        <title>De novo Sequencing, Assembly and Annotation of the Transcriptome for the Free-Living Testate Amoeba Arcella intermedia.</title>
        <authorList>
            <person name="Ribeiro G.M."/>
            <person name="Porfirio-Sousa A.L."/>
            <person name="Maurer-Alcala X.X."/>
            <person name="Katz L.A."/>
            <person name="Lahr D.J.G."/>
        </authorList>
    </citation>
    <scope>NUCLEOTIDE SEQUENCE</scope>
</reference>
<feature type="domain" description="Protein kinase" evidence="9">
    <location>
        <begin position="1"/>
        <end position="227"/>
    </location>
</feature>
<dbReference type="PROSITE" id="PS00108">
    <property type="entry name" value="PROTEIN_KINASE_ST"/>
    <property type="match status" value="1"/>
</dbReference>
<dbReference type="AlphaFoldDB" id="A0A6B2LCV9"/>
<keyword evidence="6" id="KW-0067">ATP-binding</keyword>
<evidence type="ECO:0000256" key="5">
    <source>
        <dbReference type="ARBA" id="ARBA00022777"/>
    </source>
</evidence>
<sequence>MVQSAFDREIKLLSELDHENILKFMGRCFEPASSPDQEPYFSLITEYASNGSLDYCLHKNPSIKFSFNRKLNILQEIAKGMDYLHQLNPPVIHLDLKPENILLDASYQVKISDFGLAKILSLNSLRVDPENVVGTPLYMSPELIKDVKGEPTVKCDVYSYGVLANELFVEKKPFEKFYEVDAGQSKNLRFEDLKRIVSSGEIPGKNRPLVVVHPPRLQELICDCWAE</sequence>
<keyword evidence="3" id="KW-0808">Transferase</keyword>
<dbReference type="PIRSF" id="PIRSF000654">
    <property type="entry name" value="Integrin-linked_kinase"/>
    <property type="match status" value="1"/>
</dbReference>
<evidence type="ECO:0000256" key="3">
    <source>
        <dbReference type="ARBA" id="ARBA00022679"/>
    </source>
</evidence>
<dbReference type="Pfam" id="PF00069">
    <property type="entry name" value="Pkinase"/>
    <property type="match status" value="1"/>
</dbReference>
<keyword evidence="5" id="KW-0418">Kinase</keyword>
<evidence type="ECO:0000313" key="10">
    <source>
        <dbReference type="EMBL" id="NDV34869.1"/>
    </source>
</evidence>
<dbReference type="EC" id="2.7.11.1" evidence="1"/>
<dbReference type="PANTHER" id="PTHR44329:SF289">
    <property type="entry name" value="SERINE_THREONINE-PROTEIN KINASE VIK"/>
    <property type="match status" value="1"/>
</dbReference>
<protein>
    <recommendedName>
        <fullName evidence="1">non-specific serine/threonine protein kinase</fullName>
        <ecNumber evidence="1">2.7.11.1</ecNumber>
    </recommendedName>
</protein>
<evidence type="ECO:0000256" key="6">
    <source>
        <dbReference type="ARBA" id="ARBA00022840"/>
    </source>
</evidence>
<evidence type="ECO:0000256" key="8">
    <source>
        <dbReference type="ARBA" id="ARBA00048679"/>
    </source>
</evidence>
<dbReference type="EMBL" id="GIBP01005900">
    <property type="protein sequence ID" value="NDV34869.1"/>
    <property type="molecule type" value="Transcribed_RNA"/>
</dbReference>
<dbReference type="GO" id="GO:0005524">
    <property type="term" value="F:ATP binding"/>
    <property type="evidence" value="ECO:0007669"/>
    <property type="project" value="UniProtKB-KW"/>
</dbReference>
<comment type="catalytic activity">
    <reaction evidence="7">
        <text>L-threonyl-[protein] + ATP = O-phospho-L-threonyl-[protein] + ADP + H(+)</text>
        <dbReference type="Rhea" id="RHEA:46608"/>
        <dbReference type="Rhea" id="RHEA-COMP:11060"/>
        <dbReference type="Rhea" id="RHEA-COMP:11605"/>
        <dbReference type="ChEBI" id="CHEBI:15378"/>
        <dbReference type="ChEBI" id="CHEBI:30013"/>
        <dbReference type="ChEBI" id="CHEBI:30616"/>
        <dbReference type="ChEBI" id="CHEBI:61977"/>
        <dbReference type="ChEBI" id="CHEBI:456216"/>
        <dbReference type="EC" id="2.7.11.1"/>
    </reaction>
</comment>
<dbReference type="PANTHER" id="PTHR44329">
    <property type="entry name" value="SERINE/THREONINE-PROTEIN KINASE TNNI3K-RELATED"/>
    <property type="match status" value="1"/>
</dbReference>
<evidence type="ECO:0000256" key="2">
    <source>
        <dbReference type="ARBA" id="ARBA00022527"/>
    </source>
</evidence>
<evidence type="ECO:0000259" key="9">
    <source>
        <dbReference type="PROSITE" id="PS50011"/>
    </source>
</evidence>
<evidence type="ECO:0000256" key="7">
    <source>
        <dbReference type="ARBA" id="ARBA00047899"/>
    </source>
</evidence>
<keyword evidence="2" id="KW-0723">Serine/threonine-protein kinase</keyword>
<dbReference type="Gene3D" id="1.10.510.10">
    <property type="entry name" value="Transferase(Phosphotransferase) domain 1"/>
    <property type="match status" value="1"/>
</dbReference>
<dbReference type="SMART" id="SM00220">
    <property type="entry name" value="S_TKc"/>
    <property type="match status" value="1"/>
</dbReference>
<dbReference type="InterPro" id="IPR000719">
    <property type="entry name" value="Prot_kinase_dom"/>
</dbReference>
<keyword evidence="4" id="KW-0547">Nucleotide-binding</keyword>
<dbReference type="SUPFAM" id="SSF56112">
    <property type="entry name" value="Protein kinase-like (PK-like)"/>
    <property type="match status" value="1"/>
</dbReference>
<accession>A0A6B2LCV9</accession>
<name>A0A6B2LCV9_9EUKA</name>
<dbReference type="InterPro" id="IPR008271">
    <property type="entry name" value="Ser/Thr_kinase_AS"/>
</dbReference>
<proteinExistence type="predicted"/>
<dbReference type="GO" id="GO:0004674">
    <property type="term" value="F:protein serine/threonine kinase activity"/>
    <property type="evidence" value="ECO:0007669"/>
    <property type="project" value="UniProtKB-KW"/>
</dbReference>
<evidence type="ECO:0000256" key="4">
    <source>
        <dbReference type="ARBA" id="ARBA00022741"/>
    </source>
</evidence>
<evidence type="ECO:0000256" key="1">
    <source>
        <dbReference type="ARBA" id="ARBA00012513"/>
    </source>
</evidence>
<dbReference type="InterPro" id="IPR051681">
    <property type="entry name" value="Ser/Thr_Kinases-Pseudokinases"/>
</dbReference>
<organism evidence="10">
    <name type="scientific">Arcella intermedia</name>
    <dbReference type="NCBI Taxonomy" id="1963864"/>
    <lineage>
        <taxon>Eukaryota</taxon>
        <taxon>Amoebozoa</taxon>
        <taxon>Tubulinea</taxon>
        <taxon>Elardia</taxon>
        <taxon>Arcellinida</taxon>
        <taxon>Sphaerothecina</taxon>
        <taxon>Arcellidae</taxon>
        <taxon>Arcella</taxon>
    </lineage>
</organism>
<dbReference type="FunFam" id="1.10.510.10:FF:001023">
    <property type="entry name" value="Os07g0541700 protein"/>
    <property type="match status" value="1"/>
</dbReference>